<dbReference type="KEGG" id="hhk:HH1059_01640"/>
<dbReference type="Gene3D" id="2.40.50.100">
    <property type="match status" value="1"/>
</dbReference>
<keyword evidence="4" id="KW-0175">Coiled coil</keyword>
<feature type="signal peptide" evidence="5">
    <location>
        <begin position="1"/>
        <end position="23"/>
    </location>
</feature>
<dbReference type="InterPro" id="IPR003660">
    <property type="entry name" value="HAMP_dom"/>
</dbReference>
<dbReference type="GO" id="GO:1990281">
    <property type="term" value="C:efflux pump complex"/>
    <property type="evidence" value="ECO:0007669"/>
    <property type="project" value="TreeGrafter"/>
</dbReference>
<dbReference type="GO" id="GO:0015562">
    <property type="term" value="F:efflux transmembrane transporter activity"/>
    <property type="evidence" value="ECO:0007669"/>
    <property type="project" value="TreeGrafter"/>
</dbReference>
<evidence type="ECO:0000256" key="5">
    <source>
        <dbReference type="SAM" id="SignalP"/>
    </source>
</evidence>
<evidence type="ECO:0000313" key="8">
    <source>
        <dbReference type="Proteomes" id="UP000218890"/>
    </source>
</evidence>
<dbReference type="Pfam" id="PF25954">
    <property type="entry name" value="Beta-barrel_RND_2"/>
    <property type="match status" value="1"/>
</dbReference>
<name>A0A0X8X8D2_HALHR</name>
<dbReference type="Gene3D" id="1.10.287.470">
    <property type="entry name" value="Helix hairpin bin"/>
    <property type="match status" value="1"/>
</dbReference>
<evidence type="ECO:0000256" key="2">
    <source>
        <dbReference type="ARBA" id="ARBA00009477"/>
    </source>
</evidence>
<dbReference type="AlphaFoldDB" id="A0A0X8X8D2"/>
<keyword evidence="8" id="KW-1185">Reference proteome</keyword>
<evidence type="ECO:0000256" key="1">
    <source>
        <dbReference type="ARBA" id="ARBA00004196"/>
    </source>
</evidence>
<comment type="similarity">
    <text evidence="2">Belongs to the membrane fusion protein (MFP) (TC 8.A.1) family.</text>
</comment>
<dbReference type="InterPro" id="IPR058624">
    <property type="entry name" value="MdtA-like_HH"/>
</dbReference>
<sequence length="368" mass="41623">MHSKWPPLRRLLLILLLATSLGACDVGVEEPHQQLPRPVKTITLEAPDQLAERRFTGRTRATDRAWLAFRVGGEIDKLEVDTGDRVTEGDLLARLDQRDFRNEVDELEATLLAAQARLAHARAEHSRAADLVEEQAISRSEYDQAQRQRQEAEADIASLRARLSHARNRLEYTELRAPFDGAVAERRFEKHEPVQPQEPVFFLENLQHIEIEVGIPEEFMLYRERIEEITVRIPALGKETSYPARLESVGVDILPERQTYPVRVVVEEHDERLLPGMTAEVIFHADMGPGDGFRLPLAAVFEHNGEPSVWLRDAEQGSVSRQSIEAIGFDRDRVVVGAGLEAGDEVVVAGVDHLREGQKTRRLGEEER</sequence>
<proteinExistence type="inferred from homology"/>
<dbReference type="Pfam" id="PF25876">
    <property type="entry name" value="HH_MFP_RND"/>
    <property type="match status" value="1"/>
</dbReference>
<dbReference type="PANTHER" id="PTHR30469">
    <property type="entry name" value="MULTIDRUG RESISTANCE PROTEIN MDTA"/>
    <property type="match status" value="1"/>
</dbReference>
<evidence type="ECO:0000313" key="7">
    <source>
        <dbReference type="EMBL" id="BAU56838.2"/>
    </source>
</evidence>
<dbReference type="PANTHER" id="PTHR30469:SF20">
    <property type="entry name" value="EFFLUX RND TRANSPORTER PERIPLASMIC ADAPTOR SUBUNIT"/>
    <property type="match status" value="1"/>
</dbReference>
<dbReference type="Pfam" id="PF25967">
    <property type="entry name" value="RND-MFP_C"/>
    <property type="match status" value="1"/>
</dbReference>
<dbReference type="PROSITE" id="PS50885">
    <property type="entry name" value="HAMP"/>
    <property type="match status" value="1"/>
</dbReference>
<keyword evidence="5" id="KW-0732">Signal</keyword>
<dbReference type="InterPro" id="IPR058625">
    <property type="entry name" value="MdtA-like_BSH"/>
</dbReference>
<gene>
    <name evidence="7" type="ORF">HH1059_01640</name>
</gene>
<dbReference type="SUPFAM" id="SSF111369">
    <property type="entry name" value="HlyD-like secretion proteins"/>
    <property type="match status" value="1"/>
</dbReference>
<dbReference type="OrthoDB" id="1185083at2"/>
<evidence type="ECO:0000256" key="4">
    <source>
        <dbReference type="SAM" id="Coils"/>
    </source>
</evidence>
<dbReference type="Gene3D" id="2.40.30.170">
    <property type="match status" value="1"/>
</dbReference>
<keyword evidence="3" id="KW-0813">Transport</keyword>
<protein>
    <submittedName>
        <fullName evidence="7">Probable Co/Zn/Cd efflux system membrane fusion protein</fullName>
    </submittedName>
</protein>
<dbReference type="Proteomes" id="UP000218890">
    <property type="component" value="Chromosome"/>
</dbReference>
<dbReference type="Pfam" id="PF25917">
    <property type="entry name" value="BSH_RND"/>
    <property type="match status" value="1"/>
</dbReference>
<reference evidence="7" key="1">
    <citation type="submission" date="2016-02" db="EMBL/GenBank/DDBJ databases">
        <title>Halorhodospira halochloris DSM-1059 complete genome, version 2.</title>
        <authorList>
            <person name="Tsukatani Y."/>
        </authorList>
    </citation>
    <scope>NUCLEOTIDE SEQUENCE</scope>
    <source>
        <strain evidence="7">DSM 1059</strain>
    </source>
</reference>
<dbReference type="NCBIfam" id="TIGR01730">
    <property type="entry name" value="RND_mfp"/>
    <property type="match status" value="1"/>
</dbReference>
<evidence type="ECO:0000256" key="3">
    <source>
        <dbReference type="ARBA" id="ARBA00022448"/>
    </source>
</evidence>
<feature type="coiled-coil region" evidence="4">
    <location>
        <begin position="97"/>
        <end position="169"/>
    </location>
</feature>
<evidence type="ECO:0000259" key="6">
    <source>
        <dbReference type="PROSITE" id="PS50885"/>
    </source>
</evidence>
<dbReference type="PROSITE" id="PS51257">
    <property type="entry name" value="PROKAR_LIPOPROTEIN"/>
    <property type="match status" value="1"/>
</dbReference>
<feature type="domain" description="HAMP" evidence="6">
    <location>
        <begin position="84"/>
        <end position="123"/>
    </location>
</feature>
<dbReference type="GO" id="GO:0007165">
    <property type="term" value="P:signal transduction"/>
    <property type="evidence" value="ECO:0007669"/>
    <property type="project" value="InterPro"/>
</dbReference>
<dbReference type="InterPro" id="IPR006143">
    <property type="entry name" value="RND_pump_MFP"/>
</dbReference>
<dbReference type="InterPro" id="IPR058792">
    <property type="entry name" value="Beta-barrel_RND_2"/>
</dbReference>
<dbReference type="RefSeq" id="WP_096407208.1">
    <property type="nucleotide sequence ID" value="NZ_AP017372.2"/>
</dbReference>
<accession>A0A0X8X8D2</accession>
<feature type="chain" id="PRO_5016428540" evidence="5">
    <location>
        <begin position="24"/>
        <end position="368"/>
    </location>
</feature>
<dbReference type="InterPro" id="IPR058627">
    <property type="entry name" value="MdtA-like_C"/>
</dbReference>
<comment type="subcellular location">
    <subcellularLocation>
        <location evidence="1">Cell envelope</location>
    </subcellularLocation>
</comment>
<dbReference type="Gene3D" id="2.40.420.20">
    <property type="match status" value="1"/>
</dbReference>
<dbReference type="EMBL" id="AP017372">
    <property type="protein sequence ID" value="BAU56838.2"/>
    <property type="molecule type" value="Genomic_DNA"/>
</dbReference>
<organism evidence="7 8">
    <name type="scientific">Halorhodospira halochloris</name>
    <name type="common">Ectothiorhodospira halochloris</name>
    <dbReference type="NCBI Taxonomy" id="1052"/>
    <lineage>
        <taxon>Bacteria</taxon>
        <taxon>Pseudomonadati</taxon>
        <taxon>Pseudomonadota</taxon>
        <taxon>Gammaproteobacteria</taxon>
        <taxon>Chromatiales</taxon>
        <taxon>Ectothiorhodospiraceae</taxon>
        <taxon>Halorhodospira</taxon>
    </lineage>
</organism>